<dbReference type="PROSITE" id="PS50878">
    <property type="entry name" value="RT_POL"/>
    <property type="match status" value="1"/>
</dbReference>
<dbReference type="Pfam" id="PF13966">
    <property type="entry name" value="zf-RVT"/>
    <property type="match status" value="1"/>
</dbReference>
<evidence type="ECO:0000256" key="1">
    <source>
        <dbReference type="SAM" id="MobiDB-lite"/>
    </source>
</evidence>
<feature type="region of interest" description="Disordered" evidence="1">
    <location>
        <begin position="300"/>
        <end position="336"/>
    </location>
</feature>
<evidence type="ECO:0000313" key="4">
    <source>
        <dbReference type="Proteomes" id="UP001054252"/>
    </source>
</evidence>
<evidence type="ECO:0000259" key="2">
    <source>
        <dbReference type="PROSITE" id="PS50878"/>
    </source>
</evidence>
<feature type="region of interest" description="Disordered" evidence="1">
    <location>
        <begin position="606"/>
        <end position="627"/>
    </location>
</feature>
<dbReference type="Gene3D" id="3.60.10.10">
    <property type="entry name" value="Endonuclease/exonuclease/phosphatase"/>
    <property type="match status" value="1"/>
</dbReference>
<dbReference type="PANTHER" id="PTHR33116">
    <property type="entry name" value="REVERSE TRANSCRIPTASE ZINC-BINDING DOMAIN-CONTAINING PROTEIN-RELATED-RELATED"/>
    <property type="match status" value="1"/>
</dbReference>
<feature type="region of interest" description="Disordered" evidence="1">
    <location>
        <begin position="342"/>
        <end position="361"/>
    </location>
</feature>
<name>A0AAV5M5K8_9ROSI</name>
<dbReference type="InterPro" id="IPR026960">
    <property type="entry name" value="RVT-Znf"/>
</dbReference>
<feature type="compositionally biased region" description="Basic and acidic residues" evidence="1">
    <location>
        <begin position="300"/>
        <end position="330"/>
    </location>
</feature>
<dbReference type="EMBL" id="BPVZ01000177">
    <property type="protein sequence ID" value="GKV44171.1"/>
    <property type="molecule type" value="Genomic_DNA"/>
</dbReference>
<dbReference type="Proteomes" id="UP001054252">
    <property type="component" value="Unassembled WGS sequence"/>
</dbReference>
<keyword evidence="4" id="KW-1185">Reference proteome</keyword>
<accession>A0AAV5M5K8</accession>
<comment type="caution">
    <text evidence="3">The sequence shown here is derived from an EMBL/GenBank/DDBJ whole genome shotgun (WGS) entry which is preliminary data.</text>
</comment>
<dbReference type="InterPro" id="IPR000477">
    <property type="entry name" value="RT_dom"/>
</dbReference>
<feature type="region of interest" description="Disordered" evidence="1">
    <location>
        <begin position="1"/>
        <end position="102"/>
    </location>
</feature>
<gene>
    <name evidence="3" type="ORF">SLEP1_g51378</name>
</gene>
<evidence type="ECO:0000313" key="3">
    <source>
        <dbReference type="EMBL" id="GKV44171.1"/>
    </source>
</evidence>
<dbReference type="PANTHER" id="PTHR33116:SF78">
    <property type="entry name" value="OS12G0587133 PROTEIN"/>
    <property type="match status" value="1"/>
</dbReference>
<organism evidence="3 4">
    <name type="scientific">Rubroshorea leprosula</name>
    <dbReference type="NCBI Taxonomy" id="152421"/>
    <lineage>
        <taxon>Eukaryota</taxon>
        <taxon>Viridiplantae</taxon>
        <taxon>Streptophyta</taxon>
        <taxon>Embryophyta</taxon>
        <taxon>Tracheophyta</taxon>
        <taxon>Spermatophyta</taxon>
        <taxon>Magnoliopsida</taxon>
        <taxon>eudicotyledons</taxon>
        <taxon>Gunneridae</taxon>
        <taxon>Pentapetalae</taxon>
        <taxon>rosids</taxon>
        <taxon>malvids</taxon>
        <taxon>Malvales</taxon>
        <taxon>Dipterocarpaceae</taxon>
        <taxon>Rubroshorea</taxon>
    </lineage>
</organism>
<feature type="compositionally biased region" description="Basic and acidic residues" evidence="1">
    <location>
        <begin position="10"/>
        <end position="23"/>
    </location>
</feature>
<sequence>MKLWVNSPRYDVEKIRSKEKRSSGEGTSQMNVPVYGEAREEKNSGGRVTRSQNRSYAEVVKGKQKESLIEEGNSQPQKTQEKSMSRTRVGPHKREPRKRWQEKGRREDWIGMEYNIKPEEFSWLKGCYVGTVHSVEMVRNLQEKFFMEGYFFCKIYAMGGRLVLLDCEDKGELKDLVEMAAEWLGQWFEEVRPWTPETVANERFVWMRCQGAPLNVWGVDFFQKMGSSWGKFVCLDDSTSKRKRFDIARFLISTPLTNSISVLRQIKINGVIYSIKFTEEEFTNSFFSLKQDFMPSFHSESEDQEKWSTESELEELKSENAREKLQREAEGFQEEDADMLSSFGEKVRSAQSQSGQESQKSADFVEDSLEIIQNLNEVGKNVEAETDTNKLRKMASPFRPEDVKGVDLGCKKNDPECKKPMRKEESLECVESTNVGLGQGSLEVNKSYAKGSMEFYNKNVSAEDKIEDEDADLDWIDSESENGNTQRGMSTRNGRIIKRKGQRVRKCSSIYLKSSELGGDVRRCRSRGTGRLNRESGVRRSLPVFAPSPNGKIAGGSVGDSEIHQCNKALKKKLQNRLAKEIWELAKQMGASTEDEEEIIRRIEEMESRDSQGKATTGSHKEAGSKKQMSRIDRFLVSEDWISKWSDIKQWGLKRTVSDHCPILLKNEKVDWGPKPFKFFDSWLEQPGCREKALKEWSAKLVTEMDRRIKDAENLIAEIDGKGEINQLSTDEIEMRRNSFLDLWKNLSIKERMAQQKSRKMWLKEGDANTRFFHNCIQGRWRRSEINSVQIAGEQFTGVLRIKEEVARYFETLFTEERWKGPKLDGVSFKQVSQVDNELLTSAFSEEEVKEAVWDCDSSKSPGPDGFNFRFIKEMWEDIKMEVVAYIQEFHNLGRIVRGANASFIVLIPKTENPQRIEEYRPIFLIGVMYKIIAKLLANRLRRVLPKVIGEQQMAFIGGRQLVDGVIIANEVIDEVKRKKKNCFIFKVDFEKAYDKVCWEFLDYMMMRLGFNETWRKWIMECLRSSSVSVLINGSPTSQFSVSKGVCQGDPLSPFLFLIVAEGLNGLMALAVDKGLYKGVRVGNEGVMVSHLQFADDTVFFGEASEDNIRAVKAIMRTFEMASGLKINFGKSLLMGVGVAESWLTEMAYRLHCKEGELPFKYLGIPVGGNNRRKSMWQSLVQSVEMKLASWKGRFLSMGGRITLINSVLSSLPVFLMSAYLIPKGTLFSIDKIRRRFLWGGGADERKISWVNWGEVCKSKAKGGLGVRDLRKFNMALMGKWWGRLAKADEGLWMKIIAAKYGKDGKHWMDWIRENNGGGSLWWRDVCCLNRVNEESVGWLSEGFRMKIGDGKSASFWWDSWGGEGCLANKFPRLYLLSTGKENSCNQMGIVRSGLWEWKLNWRRNLFEWEAGEVVDLERMIEGVKISQGRADKWEWIHDKEGLYSTQSAYHILASEQNGPGGHTIFKRVWNPSLPTKVSAFNWQLMLDRIPTKVNLLKRGIIKDREESKCGVCEEYDEVSAHLFLRNSNKIRMGLHMEYGGVDSVACSQSEIIPAQRDKCGEAV</sequence>
<dbReference type="CDD" id="cd01650">
    <property type="entry name" value="RT_nLTR_like"/>
    <property type="match status" value="1"/>
</dbReference>
<reference evidence="3 4" key="1">
    <citation type="journal article" date="2021" name="Commun. Biol.">
        <title>The genome of Shorea leprosula (Dipterocarpaceae) highlights the ecological relevance of drought in aseasonal tropical rainforests.</title>
        <authorList>
            <person name="Ng K.K.S."/>
            <person name="Kobayashi M.J."/>
            <person name="Fawcett J.A."/>
            <person name="Hatakeyama M."/>
            <person name="Paape T."/>
            <person name="Ng C.H."/>
            <person name="Ang C.C."/>
            <person name="Tnah L.H."/>
            <person name="Lee C.T."/>
            <person name="Nishiyama T."/>
            <person name="Sese J."/>
            <person name="O'Brien M.J."/>
            <person name="Copetti D."/>
            <person name="Mohd Noor M.I."/>
            <person name="Ong R.C."/>
            <person name="Putra M."/>
            <person name="Sireger I.Z."/>
            <person name="Indrioko S."/>
            <person name="Kosugi Y."/>
            <person name="Izuno A."/>
            <person name="Isagi Y."/>
            <person name="Lee S.L."/>
            <person name="Shimizu K.K."/>
        </authorList>
    </citation>
    <scope>NUCLEOTIDE SEQUENCE [LARGE SCALE GENOMIC DNA]</scope>
    <source>
        <strain evidence="3">214</strain>
    </source>
</reference>
<proteinExistence type="predicted"/>
<dbReference type="InterPro" id="IPR043502">
    <property type="entry name" value="DNA/RNA_pol_sf"/>
</dbReference>
<dbReference type="InterPro" id="IPR036691">
    <property type="entry name" value="Endo/exonu/phosph_ase_sf"/>
</dbReference>
<dbReference type="SUPFAM" id="SSF56219">
    <property type="entry name" value="DNase I-like"/>
    <property type="match status" value="1"/>
</dbReference>
<feature type="domain" description="Reverse transcriptase" evidence="2">
    <location>
        <begin position="889"/>
        <end position="1167"/>
    </location>
</feature>
<dbReference type="SUPFAM" id="SSF56672">
    <property type="entry name" value="DNA/RNA polymerases"/>
    <property type="match status" value="1"/>
</dbReference>
<feature type="compositionally biased region" description="Polar residues" evidence="1">
    <location>
        <begin position="349"/>
        <end position="361"/>
    </location>
</feature>
<dbReference type="Pfam" id="PF00078">
    <property type="entry name" value="RVT_1"/>
    <property type="match status" value="1"/>
</dbReference>
<protein>
    <recommendedName>
        <fullName evidence="2">Reverse transcriptase domain-containing protein</fullName>
    </recommendedName>
</protein>